<name>A0AAV1K1X4_9NEOP</name>
<dbReference type="Proteomes" id="UP001497472">
    <property type="component" value="Unassembled WGS sequence"/>
</dbReference>
<organism evidence="2 3">
    <name type="scientific">Leptosia nina</name>
    <dbReference type="NCBI Taxonomy" id="320188"/>
    <lineage>
        <taxon>Eukaryota</taxon>
        <taxon>Metazoa</taxon>
        <taxon>Ecdysozoa</taxon>
        <taxon>Arthropoda</taxon>
        <taxon>Hexapoda</taxon>
        <taxon>Insecta</taxon>
        <taxon>Pterygota</taxon>
        <taxon>Neoptera</taxon>
        <taxon>Endopterygota</taxon>
        <taxon>Lepidoptera</taxon>
        <taxon>Glossata</taxon>
        <taxon>Ditrysia</taxon>
        <taxon>Papilionoidea</taxon>
        <taxon>Pieridae</taxon>
        <taxon>Pierinae</taxon>
        <taxon>Leptosia</taxon>
    </lineage>
</organism>
<comment type="caution">
    <text evidence="2">The sequence shown here is derived from an EMBL/GenBank/DDBJ whole genome shotgun (WGS) entry which is preliminary data.</text>
</comment>
<evidence type="ECO:0000256" key="1">
    <source>
        <dbReference type="SAM" id="MobiDB-lite"/>
    </source>
</evidence>
<accession>A0AAV1K1X4</accession>
<proteinExistence type="predicted"/>
<keyword evidence="3" id="KW-1185">Reference proteome</keyword>
<evidence type="ECO:0000313" key="2">
    <source>
        <dbReference type="EMBL" id="CAK1554646.1"/>
    </source>
</evidence>
<feature type="compositionally biased region" description="Basic and acidic residues" evidence="1">
    <location>
        <begin position="1"/>
        <end position="13"/>
    </location>
</feature>
<protein>
    <submittedName>
        <fullName evidence="2">Uncharacterized protein</fullName>
    </submittedName>
</protein>
<gene>
    <name evidence="2" type="ORF">LNINA_LOCUS13538</name>
</gene>
<sequence>MHYEGKPTGRPNERVSSGESPSRRTPCWDPPVSKLQSSRTRVIKKHLALSFDGYSGCQQYQHYRIRMHVAKNNKVGREVGNEEGRVARRVRRWFVMRAGCCPADCVVPSAWENAPVISA</sequence>
<feature type="region of interest" description="Disordered" evidence="1">
    <location>
        <begin position="1"/>
        <end position="33"/>
    </location>
</feature>
<evidence type="ECO:0000313" key="3">
    <source>
        <dbReference type="Proteomes" id="UP001497472"/>
    </source>
</evidence>
<reference evidence="2 3" key="1">
    <citation type="submission" date="2023-11" db="EMBL/GenBank/DDBJ databases">
        <authorList>
            <person name="Okamura Y."/>
        </authorList>
    </citation>
    <scope>NUCLEOTIDE SEQUENCE [LARGE SCALE GENOMIC DNA]</scope>
</reference>
<dbReference type="AlphaFoldDB" id="A0AAV1K1X4"/>
<dbReference type="EMBL" id="CAVLEF010000279">
    <property type="protein sequence ID" value="CAK1554646.1"/>
    <property type="molecule type" value="Genomic_DNA"/>
</dbReference>